<comment type="catalytic activity">
    <reaction evidence="6">
        <text>L-tryptophan + O2 = indole-3-acetamide + CO2 + H2O</text>
        <dbReference type="Rhea" id="RHEA:16165"/>
        <dbReference type="ChEBI" id="CHEBI:15377"/>
        <dbReference type="ChEBI" id="CHEBI:15379"/>
        <dbReference type="ChEBI" id="CHEBI:16031"/>
        <dbReference type="ChEBI" id="CHEBI:16526"/>
        <dbReference type="ChEBI" id="CHEBI:57912"/>
        <dbReference type="EC" id="1.13.12.3"/>
    </reaction>
</comment>
<dbReference type="PROSITE" id="PS51318">
    <property type="entry name" value="TAT"/>
    <property type="match status" value="1"/>
</dbReference>
<evidence type="ECO:0000313" key="9">
    <source>
        <dbReference type="Proteomes" id="UP001203945"/>
    </source>
</evidence>
<comment type="similarity">
    <text evidence="2">Belongs to the tryptophan 2-monooxygenase family.</text>
</comment>
<dbReference type="SUPFAM" id="SSF54373">
    <property type="entry name" value="FAD-linked reductases, C-terminal domain"/>
    <property type="match status" value="1"/>
</dbReference>
<dbReference type="EMBL" id="JAKZEU010000002">
    <property type="protein sequence ID" value="MCQ0969568.1"/>
    <property type="molecule type" value="Genomic_DNA"/>
</dbReference>
<reference evidence="8 9" key="1">
    <citation type="submission" date="2022-03" db="EMBL/GenBank/DDBJ databases">
        <authorList>
            <person name="He Y."/>
        </authorList>
    </citation>
    <scope>NUCLEOTIDE SEQUENCE [LARGE SCALE GENOMIC DNA]</scope>
    <source>
        <strain evidence="8 9">TK19116</strain>
    </source>
</reference>
<dbReference type="InterPro" id="IPR002937">
    <property type="entry name" value="Amino_oxidase"/>
</dbReference>
<dbReference type="InterPro" id="IPR050281">
    <property type="entry name" value="Flavin_monoamine_oxidase"/>
</dbReference>
<comment type="pathway">
    <text evidence="1">Plant hormone metabolism; auxin biosynthesis.</text>
</comment>
<evidence type="ECO:0000256" key="4">
    <source>
        <dbReference type="ARBA" id="ARBA00017871"/>
    </source>
</evidence>
<evidence type="ECO:0000256" key="1">
    <source>
        <dbReference type="ARBA" id="ARBA00004814"/>
    </source>
</evidence>
<dbReference type="InterPro" id="IPR036188">
    <property type="entry name" value="FAD/NAD-bd_sf"/>
</dbReference>
<dbReference type="RefSeq" id="WP_255328572.1">
    <property type="nucleotide sequence ID" value="NZ_JAKZEU010000002.1"/>
</dbReference>
<evidence type="ECO:0000256" key="5">
    <source>
        <dbReference type="ARBA" id="ARBA00023070"/>
    </source>
</evidence>
<dbReference type="PANTHER" id="PTHR10742:SF342">
    <property type="entry name" value="AMINE OXIDASE"/>
    <property type="match status" value="1"/>
</dbReference>
<feature type="domain" description="Amine oxidase" evidence="7">
    <location>
        <begin position="59"/>
        <end position="515"/>
    </location>
</feature>
<organism evidence="8 9">
    <name type="scientific">Paracoccus albicereus</name>
    <dbReference type="NCBI Taxonomy" id="2922394"/>
    <lineage>
        <taxon>Bacteria</taxon>
        <taxon>Pseudomonadati</taxon>
        <taxon>Pseudomonadota</taxon>
        <taxon>Alphaproteobacteria</taxon>
        <taxon>Rhodobacterales</taxon>
        <taxon>Paracoccaceae</taxon>
        <taxon>Paracoccus</taxon>
    </lineage>
</organism>
<dbReference type="Pfam" id="PF01593">
    <property type="entry name" value="Amino_oxidase"/>
    <property type="match status" value="1"/>
</dbReference>
<evidence type="ECO:0000259" key="7">
    <source>
        <dbReference type="Pfam" id="PF01593"/>
    </source>
</evidence>
<sequence length="526" mass="58046">MTGFTRRSLLGMIGTAAGSSAMYYAMASMGHAMPSNYNGPIKLDGDPGDTKVLVLGAGLAGMTAALELRAAGYTVEVLEYREKAGGRCWTLRSGDAYTELGGAKQTVDFAEGNYINPGPWRLPHHHYAVMDYCRRLKVPIEPFIQTNYNAYVHRGDAFNGKPQRMGQILTDYRGHVSELLAKAVDQGKLDGEVTADDREMLIESLRSFGVLDDQNAYVKGLETSEYRGYEKQPGGGVGAAPIPSDLLDPQQVIQSQLWRYLSTHESVEHWAPMFQPVGGMDGIAKGFEREVGDLITYNAKVVSLQQDDNGVTVTWEDTANGGGTQTSTADYCVCTIPFSILGQIDHNLSSGLSNVIDSMFYNGSTKVGLEFKRRFWEQDEQIYGGITYTDEAITQISYPSTGYQSDGPAVLLGGYTWRGADTFKFNAMQPEERIEWALRMGEKIHPQYREEFKAGVAVTWHKVPWVLGCSGVWEDRESQGYEEAIKIDNRVVCAGEHLSYIPAWQEGAILSSLDAISRLHDKVING</sequence>
<evidence type="ECO:0000313" key="8">
    <source>
        <dbReference type="EMBL" id="MCQ0969568.1"/>
    </source>
</evidence>
<name>A0ABT1MMQ3_9RHOB</name>
<evidence type="ECO:0000256" key="6">
    <source>
        <dbReference type="ARBA" id="ARBA00047321"/>
    </source>
</evidence>
<dbReference type="InterPro" id="IPR006311">
    <property type="entry name" value="TAT_signal"/>
</dbReference>
<dbReference type="Gene3D" id="1.20.1440.240">
    <property type="match status" value="1"/>
</dbReference>
<accession>A0ABT1MMQ3</accession>
<proteinExistence type="inferred from homology"/>
<dbReference type="SUPFAM" id="SSF51905">
    <property type="entry name" value="FAD/NAD(P)-binding domain"/>
    <property type="match status" value="1"/>
</dbReference>
<dbReference type="Proteomes" id="UP001203945">
    <property type="component" value="Unassembled WGS sequence"/>
</dbReference>
<evidence type="ECO:0000256" key="2">
    <source>
        <dbReference type="ARBA" id="ARBA00005833"/>
    </source>
</evidence>
<keyword evidence="5" id="KW-0073">Auxin biosynthesis</keyword>
<keyword evidence="9" id="KW-1185">Reference proteome</keyword>
<dbReference type="Gene3D" id="3.90.660.10">
    <property type="match status" value="1"/>
</dbReference>
<dbReference type="EC" id="1.13.12.3" evidence="3"/>
<evidence type="ECO:0000256" key="3">
    <source>
        <dbReference type="ARBA" id="ARBA00012535"/>
    </source>
</evidence>
<dbReference type="Gene3D" id="3.50.50.60">
    <property type="entry name" value="FAD/NAD(P)-binding domain"/>
    <property type="match status" value="1"/>
</dbReference>
<comment type="caution">
    <text evidence="8">The sequence shown here is derived from an EMBL/GenBank/DDBJ whole genome shotgun (WGS) entry which is preliminary data.</text>
</comment>
<protein>
    <recommendedName>
        <fullName evidence="4">Tryptophan 2-monooxygenase</fullName>
        <ecNumber evidence="3">1.13.12.3</ecNumber>
    </recommendedName>
</protein>
<gene>
    <name evidence="8" type="ORF">MLD63_03855</name>
</gene>
<dbReference type="PANTHER" id="PTHR10742">
    <property type="entry name" value="FLAVIN MONOAMINE OXIDASE"/>
    <property type="match status" value="1"/>
</dbReference>